<dbReference type="GO" id="GO:0016787">
    <property type="term" value="F:hydrolase activity"/>
    <property type="evidence" value="ECO:0007669"/>
    <property type="project" value="UniProtKB-KW"/>
</dbReference>
<dbReference type="EMBL" id="WNXQ01000008">
    <property type="protein sequence ID" value="MWB79024.1"/>
    <property type="molecule type" value="Genomic_DNA"/>
</dbReference>
<name>A0A844W879_9RHOB</name>
<dbReference type="PANTHER" id="PTHR10655:SF17">
    <property type="entry name" value="LYSOPHOSPHOLIPASE-LIKE PROTEIN 1"/>
    <property type="match status" value="1"/>
</dbReference>
<dbReference type="Pfam" id="PF02230">
    <property type="entry name" value="Abhydrolase_2"/>
    <property type="match status" value="1"/>
</dbReference>
<dbReference type="PANTHER" id="PTHR10655">
    <property type="entry name" value="LYSOPHOSPHOLIPASE-RELATED"/>
    <property type="match status" value="1"/>
</dbReference>
<dbReference type="InterPro" id="IPR050565">
    <property type="entry name" value="LYPA1-2/EST-like"/>
</dbReference>
<accession>A0A844W879</accession>
<dbReference type="AlphaFoldDB" id="A0A844W879"/>
<protein>
    <submittedName>
        <fullName evidence="4">Phospholipase</fullName>
    </submittedName>
</protein>
<evidence type="ECO:0000313" key="5">
    <source>
        <dbReference type="Proteomes" id="UP000443843"/>
    </source>
</evidence>
<dbReference type="InterPro" id="IPR003140">
    <property type="entry name" value="PLipase/COase/thioEstase"/>
</dbReference>
<evidence type="ECO:0000259" key="3">
    <source>
        <dbReference type="Pfam" id="PF02230"/>
    </source>
</evidence>
<evidence type="ECO:0000313" key="4">
    <source>
        <dbReference type="EMBL" id="MWB79024.1"/>
    </source>
</evidence>
<dbReference type="Proteomes" id="UP000443843">
    <property type="component" value="Unassembled WGS sequence"/>
</dbReference>
<sequence length="212" mass="22481">MAETLHHGAAAEAAKAVCVVVHGRGQTQQDMMDMIVSRLDVPGIRYVLPKSEGEAWYDAKAVDPLTDDTTRQLDAALHAVGACIEAARQEGLPLVLIGFSQGACMAAEWLMRGGRVTSAALLTACRVGAVQDDLVRAGLSGLPVYTTNGDNDPWIPLWAHRKLVGELSECGARLRMDIFPGRGHEVSEAEIETLSGLLDAAVAGRTALEPVA</sequence>
<evidence type="ECO:0000256" key="1">
    <source>
        <dbReference type="ARBA" id="ARBA00006499"/>
    </source>
</evidence>
<keyword evidence="2" id="KW-0378">Hydrolase</keyword>
<gene>
    <name evidence="4" type="ORF">GLS40_13375</name>
</gene>
<dbReference type="InterPro" id="IPR029058">
    <property type="entry name" value="AB_hydrolase_fold"/>
</dbReference>
<organism evidence="4 5">
    <name type="scientific">Pseudooceanicola pacificus</name>
    <dbReference type="NCBI Taxonomy" id="2676438"/>
    <lineage>
        <taxon>Bacteria</taxon>
        <taxon>Pseudomonadati</taxon>
        <taxon>Pseudomonadota</taxon>
        <taxon>Alphaproteobacteria</taxon>
        <taxon>Rhodobacterales</taxon>
        <taxon>Paracoccaceae</taxon>
        <taxon>Pseudooceanicola</taxon>
    </lineage>
</organism>
<proteinExistence type="inferred from homology"/>
<dbReference type="SUPFAM" id="SSF53474">
    <property type="entry name" value="alpha/beta-Hydrolases"/>
    <property type="match status" value="1"/>
</dbReference>
<reference evidence="4 5" key="1">
    <citation type="submission" date="2019-11" db="EMBL/GenBank/DDBJ databases">
        <title>Pseudooceanicola pacifica sp. nov., isolated from deep-sea sediment of the Pacific Ocean.</title>
        <authorList>
            <person name="Lyu L."/>
        </authorList>
    </citation>
    <scope>NUCLEOTIDE SEQUENCE [LARGE SCALE GENOMIC DNA]</scope>
    <source>
        <strain evidence="4 5">216_PA32_1</strain>
    </source>
</reference>
<comment type="caution">
    <text evidence="4">The sequence shown here is derived from an EMBL/GenBank/DDBJ whole genome shotgun (WGS) entry which is preliminary data.</text>
</comment>
<dbReference type="Gene3D" id="3.40.50.1820">
    <property type="entry name" value="alpha/beta hydrolase"/>
    <property type="match status" value="1"/>
</dbReference>
<feature type="domain" description="Phospholipase/carboxylesterase/thioesterase" evidence="3">
    <location>
        <begin position="11"/>
        <end position="196"/>
    </location>
</feature>
<evidence type="ECO:0000256" key="2">
    <source>
        <dbReference type="ARBA" id="ARBA00022801"/>
    </source>
</evidence>
<keyword evidence="5" id="KW-1185">Reference proteome</keyword>
<comment type="similarity">
    <text evidence="1">Belongs to the AB hydrolase superfamily. AB hydrolase 2 family.</text>
</comment>
<dbReference type="RefSeq" id="WP_160383243.1">
    <property type="nucleotide sequence ID" value="NZ_WNXQ01000008.1"/>
</dbReference>